<feature type="binding site" evidence="9">
    <location>
        <begin position="380"/>
        <end position="384"/>
    </location>
    <ligand>
        <name>IMP</name>
        <dbReference type="ChEBI" id="CHEBI:58053"/>
    </ligand>
</feature>
<dbReference type="InterPro" id="IPR000644">
    <property type="entry name" value="CBS_dom"/>
</dbReference>
<evidence type="ECO:0000256" key="4">
    <source>
        <dbReference type="ARBA" id="ARBA00022737"/>
    </source>
</evidence>
<feature type="binding site" evidence="9 11">
    <location>
        <begin position="293"/>
        <end position="295"/>
    </location>
    <ligand>
        <name>NAD(+)</name>
        <dbReference type="ChEBI" id="CHEBI:57540"/>
    </ligand>
</feature>
<feature type="domain" description="CBS" evidence="15">
    <location>
        <begin position="89"/>
        <end position="148"/>
    </location>
</feature>
<comment type="subunit">
    <text evidence="2 9">Homotetramer.</text>
</comment>
<feature type="active site" description="Proton acceptor" evidence="9 10">
    <location>
        <position position="398"/>
    </location>
</feature>
<organism evidence="16 17">
    <name type="scientific">Fraserbacteria sp. (strain RBG_16_55_9)</name>
    <dbReference type="NCBI Taxonomy" id="1817864"/>
    <lineage>
        <taxon>Bacteria</taxon>
        <taxon>Candidatus Fraseribacteriota</taxon>
    </lineage>
</organism>
<dbReference type="SMART" id="SM00116">
    <property type="entry name" value="CBS"/>
    <property type="match status" value="2"/>
</dbReference>
<evidence type="ECO:0000256" key="1">
    <source>
        <dbReference type="ARBA" id="ARBA00005502"/>
    </source>
</evidence>
<feature type="binding site" evidence="9">
    <location>
        <position position="465"/>
    </location>
    <ligand>
        <name>K(+)</name>
        <dbReference type="ChEBI" id="CHEBI:29103"/>
        <note>ligand shared between two tetrameric partners</note>
    </ligand>
</feature>
<evidence type="ECO:0000256" key="3">
    <source>
        <dbReference type="ARBA" id="ARBA00022723"/>
    </source>
</evidence>
<feature type="binding site" description="in other chain" evidence="9 12">
    <location>
        <position position="300"/>
    </location>
    <ligand>
        <name>K(+)</name>
        <dbReference type="ChEBI" id="CHEBI:29103"/>
        <note>ligand shared between two tetrameric partners</note>
    </ligand>
</feature>
<dbReference type="CDD" id="cd04601">
    <property type="entry name" value="CBS_pair_IMPDH"/>
    <property type="match status" value="1"/>
</dbReference>
<dbReference type="PIRSF" id="PIRSF000130">
    <property type="entry name" value="IMPDH"/>
    <property type="match status" value="1"/>
</dbReference>
<keyword evidence="9" id="KW-0658">Purine biosynthesis</keyword>
<evidence type="ECO:0000256" key="5">
    <source>
        <dbReference type="ARBA" id="ARBA00022749"/>
    </source>
</evidence>
<dbReference type="STRING" id="1817864.A2Z21_00865"/>
<dbReference type="NCBIfam" id="TIGR01302">
    <property type="entry name" value="IMP_dehydrog"/>
    <property type="match status" value="1"/>
</dbReference>
<evidence type="ECO:0000256" key="10">
    <source>
        <dbReference type="PIRSR" id="PIRSR000130-1"/>
    </source>
</evidence>
<sequence>MRTGITFDDVLLVPRRSDVLPDEVDVHTQLTPHIRLNVPMVSAAMDTVTEARMAIAMAVEGGVGVIHRYLPPEEQAEEVRRVKRYESGVIKDPFTLTLDEPVWKALQLMREKHISGVPIVDAQGRLEGLITRRDLQFQADLDEPISQVMTPREKLITAPVDIDLEKAKEILHEHRIEKLPLVDVNFKLQGLITIKDISKASEHPHACKDERGQLIVGAAVGTLLDLKREELLLEAEVDFFVVDTAHGHSKRVLEKVRLLKRAFPEIDVMAGNVATSQATLDLIDAGADAIKVGIGPGAICTTRVIAGIGVPQLTAILDCAQAAEDAGIPITADGGIRSSGEIVKALAAGASSVMLGGLLAGAEEAPGELFTLRGETYKTYRGMGSVSAMKSAQDQERRYFWDQTKEPIAEGVEGRVKYRGKLADVLYQLIGGLKVGMGYVGAPDLATLRETAEFIQITHASVIESHPHDVHITKEAPNYRFEDRAS</sequence>
<proteinExistence type="inferred from homology"/>
<dbReference type="GO" id="GO:0006183">
    <property type="term" value="P:GTP biosynthetic process"/>
    <property type="evidence" value="ECO:0007669"/>
    <property type="project" value="TreeGrafter"/>
</dbReference>
<protein>
    <recommendedName>
        <fullName evidence="9">Inosine-5'-monophosphate dehydrogenase</fullName>
        <shortName evidence="9">IMP dehydrogenase</shortName>
        <shortName evidence="9">IMPD</shortName>
        <shortName evidence="9">IMPDH</shortName>
        <ecNumber evidence="9">1.1.1.205</ecNumber>
    </recommendedName>
</protein>
<keyword evidence="6 9" id="KW-0630">Potassium</keyword>
<dbReference type="EC" id="1.1.1.205" evidence="9"/>
<dbReference type="InterPro" id="IPR046342">
    <property type="entry name" value="CBS_dom_sf"/>
</dbReference>
<dbReference type="Pfam" id="PF00571">
    <property type="entry name" value="CBS"/>
    <property type="match status" value="2"/>
</dbReference>
<evidence type="ECO:0000256" key="13">
    <source>
        <dbReference type="PROSITE-ProRule" id="PRU00703"/>
    </source>
</evidence>
<evidence type="ECO:0000256" key="14">
    <source>
        <dbReference type="RuleBase" id="RU003927"/>
    </source>
</evidence>
<evidence type="ECO:0000256" key="12">
    <source>
        <dbReference type="PIRSR" id="PIRSR000130-4"/>
    </source>
</evidence>
<feature type="binding site" evidence="9">
    <location>
        <position position="466"/>
    </location>
    <ligand>
        <name>K(+)</name>
        <dbReference type="ChEBI" id="CHEBI:29103"/>
        <note>ligand shared between two tetrameric partners</note>
    </ligand>
</feature>
<comment type="caution">
    <text evidence="9">Lacks conserved residue(s) required for the propagation of feature annotation.</text>
</comment>
<dbReference type="PANTHER" id="PTHR11911:SF111">
    <property type="entry name" value="INOSINE-5'-MONOPHOSPHATE DEHYDROGENASE"/>
    <property type="match status" value="1"/>
</dbReference>
<feature type="binding site" evidence="9">
    <location>
        <position position="464"/>
    </location>
    <ligand>
        <name>K(+)</name>
        <dbReference type="ChEBI" id="CHEBI:29103"/>
        <note>ligand shared between two tetrameric partners</note>
    </ligand>
</feature>
<dbReference type="GO" id="GO:0006177">
    <property type="term" value="P:GMP biosynthetic process"/>
    <property type="evidence" value="ECO:0007669"/>
    <property type="project" value="UniProtKB-UniRule"/>
</dbReference>
<feature type="binding site" description="in other chain" evidence="9 12">
    <location>
        <position position="295"/>
    </location>
    <ligand>
        <name>K(+)</name>
        <dbReference type="ChEBI" id="CHEBI:29103"/>
        <note>ligand shared between two tetrameric partners</note>
    </ligand>
</feature>
<comment type="pathway">
    <text evidence="9">Purine metabolism; XMP biosynthesis via de novo pathway; XMP from IMP: step 1/1.</text>
</comment>
<feature type="binding site" evidence="9">
    <location>
        <begin position="333"/>
        <end position="335"/>
    </location>
    <ligand>
        <name>IMP</name>
        <dbReference type="ChEBI" id="CHEBI:58053"/>
    </ligand>
</feature>
<feature type="binding site" evidence="11">
    <location>
        <begin position="243"/>
        <end position="245"/>
    </location>
    <ligand>
        <name>NAD(+)</name>
        <dbReference type="ChEBI" id="CHEBI:57540"/>
    </ligand>
</feature>
<evidence type="ECO:0000256" key="8">
    <source>
        <dbReference type="ARBA" id="ARBA00023122"/>
    </source>
</evidence>
<evidence type="ECO:0000256" key="7">
    <source>
        <dbReference type="ARBA" id="ARBA00023002"/>
    </source>
</evidence>
<comment type="cofactor">
    <cofactor evidence="9">
        <name>K(+)</name>
        <dbReference type="ChEBI" id="CHEBI:29103"/>
    </cofactor>
</comment>
<dbReference type="InterPro" id="IPR013785">
    <property type="entry name" value="Aldolase_TIM"/>
</dbReference>
<reference evidence="16 17" key="1">
    <citation type="journal article" date="2016" name="Nat. Commun.">
        <title>Thousands of microbial genomes shed light on interconnected biogeochemical processes in an aquifer system.</title>
        <authorList>
            <person name="Anantharaman K."/>
            <person name="Brown C.T."/>
            <person name="Hug L.A."/>
            <person name="Sharon I."/>
            <person name="Castelle C.J."/>
            <person name="Probst A.J."/>
            <person name="Thomas B.C."/>
            <person name="Singh A."/>
            <person name="Wilkins M.J."/>
            <person name="Karaoz U."/>
            <person name="Brodie E.L."/>
            <person name="Williams K.H."/>
            <person name="Hubbard S.S."/>
            <person name="Banfield J.F."/>
        </authorList>
    </citation>
    <scope>NUCLEOTIDE SEQUENCE [LARGE SCALE GENOMIC DNA]</scope>
    <source>
        <strain evidence="17">RBG_16_55_9</strain>
    </source>
</reference>
<keyword evidence="8 13" id="KW-0129">CBS domain</keyword>
<keyword evidence="5 9" id="KW-0332">GMP biosynthesis</keyword>
<comment type="catalytic activity">
    <reaction evidence="9">
        <text>IMP + NAD(+) + H2O = XMP + NADH + H(+)</text>
        <dbReference type="Rhea" id="RHEA:11708"/>
        <dbReference type="ChEBI" id="CHEBI:15377"/>
        <dbReference type="ChEBI" id="CHEBI:15378"/>
        <dbReference type="ChEBI" id="CHEBI:57464"/>
        <dbReference type="ChEBI" id="CHEBI:57540"/>
        <dbReference type="ChEBI" id="CHEBI:57945"/>
        <dbReference type="ChEBI" id="CHEBI:58053"/>
        <dbReference type="EC" id="1.1.1.205"/>
    </reaction>
</comment>
<dbReference type="GO" id="GO:0003938">
    <property type="term" value="F:IMP dehydrogenase activity"/>
    <property type="evidence" value="ECO:0007669"/>
    <property type="project" value="UniProtKB-UniRule"/>
</dbReference>
<dbReference type="GO" id="GO:0046872">
    <property type="term" value="F:metal ion binding"/>
    <property type="evidence" value="ECO:0007669"/>
    <property type="project" value="UniProtKB-UniRule"/>
</dbReference>
<comment type="activity regulation">
    <text evidence="9">Mycophenolic acid (MPA) is a non-competitive inhibitor that prevents formation of the closed enzyme conformation by binding to the same site as the amobile flap. In contrast, mizoribine monophosphate (MZP) is a competitive inhibitor that induces the closed conformation. MPA is a potent inhibitor of mammalian IMPDHs but a poor inhibitor of the bacterial enzymes. MZP is a more potent inhibitor of bacterial IMPDH.</text>
</comment>
<evidence type="ECO:0000259" key="15">
    <source>
        <dbReference type="PROSITE" id="PS51371"/>
    </source>
</evidence>
<comment type="function">
    <text evidence="9">Catalyzes the conversion of inosine 5'-phosphate (IMP) to xanthosine 5'-phosphate (XMP), the first committed and rate-limiting step in the de novo synthesis of guanine nucleotides, and therefore plays an important role in the regulation of cell growth.</text>
</comment>
<dbReference type="FunFam" id="3.20.20.70:FF:000003">
    <property type="entry name" value="GMP reductase"/>
    <property type="match status" value="1"/>
</dbReference>
<dbReference type="SUPFAM" id="SSF54631">
    <property type="entry name" value="CBS-domain pair"/>
    <property type="match status" value="1"/>
</dbReference>
<dbReference type="EMBL" id="MFGX01000003">
    <property type="protein sequence ID" value="OGF57732.1"/>
    <property type="molecule type" value="Genomic_DNA"/>
</dbReference>
<gene>
    <name evidence="9" type="primary">guaB</name>
    <name evidence="16" type="ORF">A2Z21_00865</name>
</gene>
<keyword evidence="7 9" id="KW-0560">Oxidoreductase</keyword>
<evidence type="ECO:0000313" key="17">
    <source>
        <dbReference type="Proteomes" id="UP000179157"/>
    </source>
</evidence>
<dbReference type="SUPFAM" id="SSF51412">
    <property type="entry name" value="Inosine monophosphate dehydrogenase (IMPDH)"/>
    <property type="match status" value="1"/>
</dbReference>
<evidence type="ECO:0000256" key="9">
    <source>
        <dbReference type="HAMAP-Rule" id="MF_01964"/>
    </source>
</evidence>
<keyword evidence="4" id="KW-0677">Repeat</keyword>
<evidence type="ECO:0000256" key="11">
    <source>
        <dbReference type="PIRSR" id="PIRSR000130-3"/>
    </source>
</evidence>
<dbReference type="InterPro" id="IPR001093">
    <property type="entry name" value="IMP_DH_GMPRt"/>
</dbReference>
<comment type="similarity">
    <text evidence="1 9 14">Belongs to the IMPDH/GMPR family.</text>
</comment>
<keyword evidence="9 11" id="KW-0520">NAD</keyword>
<dbReference type="Proteomes" id="UP000179157">
    <property type="component" value="Unassembled WGS sequence"/>
</dbReference>
<dbReference type="CDD" id="cd00381">
    <property type="entry name" value="IMPDH"/>
    <property type="match status" value="1"/>
</dbReference>
<feature type="binding site" evidence="9">
    <location>
        <position position="243"/>
    </location>
    <ligand>
        <name>NAD(+)</name>
        <dbReference type="ChEBI" id="CHEBI:57540"/>
    </ligand>
</feature>
<dbReference type="InterPro" id="IPR005990">
    <property type="entry name" value="IMP_DH"/>
</dbReference>
<feature type="binding site" evidence="9">
    <location>
        <position position="410"/>
    </location>
    <ligand>
        <name>IMP</name>
        <dbReference type="ChEBI" id="CHEBI:58053"/>
    </ligand>
</feature>
<evidence type="ECO:0000256" key="2">
    <source>
        <dbReference type="ARBA" id="ARBA00011881"/>
    </source>
</evidence>
<accession>A0A1F5V2S7</accession>
<dbReference type="UniPathway" id="UPA00601">
    <property type="reaction ID" value="UER00295"/>
</dbReference>
<dbReference type="SMART" id="SM01240">
    <property type="entry name" value="IMPDH"/>
    <property type="match status" value="1"/>
</dbReference>
<keyword evidence="3 9" id="KW-0479">Metal-binding</keyword>
<feature type="binding site" evidence="9">
    <location>
        <begin position="356"/>
        <end position="357"/>
    </location>
    <ligand>
        <name>IMP</name>
        <dbReference type="ChEBI" id="CHEBI:58053"/>
    </ligand>
</feature>
<feature type="active site" description="Thioimidate intermediate" evidence="9 10">
    <location>
        <position position="300"/>
    </location>
</feature>
<comment type="caution">
    <text evidence="16">The sequence shown here is derived from an EMBL/GenBank/DDBJ whole genome shotgun (WGS) entry which is preliminary data.</text>
</comment>
<evidence type="ECO:0000313" key="16">
    <source>
        <dbReference type="EMBL" id="OGF57732.1"/>
    </source>
</evidence>
<dbReference type="PROSITE" id="PS51371">
    <property type="entry name" value="CBS"/>
    <property type="match status" value="2"/>
</dbReference>
<feature type="binding site" description="in other chain" evidence="9 12">
    <location>
        <position position="297"/>
    </location>
    <ligand>
        <name>K(+)</name>
        <dbReference type="ChEBI" id="CHEBI:29103"/>
        <note>ligand shared between two tetrameric partners</note>
    </ligand>
</feature>
<feature type="domain" description="CBS" evidence="15">
    <location>
        <begin position="149"/>
        <end position="210"/>
    </location>
</feature>
<name>A0A1F5V2S7_FRAXR</name>
<dbReference type="Gene3D" id="3.20.20.70">
    <property type="entry name" value="Aldolase class I"/>
    <property type="match status" value="1"/>
</dbReference>
<dbReference type="Pfam" id="PF00478">
    <property type="entry name" value="IMPDH"/>
    <property type="match status" value="1"/>
</dbReference>
<dbReference type="AlphaFoldDB" id="A0A1F5V2S7"/>
<dbReference type="GO" id="GO:0000166">
    <property type="term" value="F:nucleotide binding"/>
    <property type="evidence" value="ECO:0007669"/>
    <property type="project" value="UniProtKB-UniRule"/>
</dbReference>
<dbReference type="HAMAP" id="MF_01964">
    <property type="entry name" value="IMPDH"/>
    <property type="match status" value="1"/>
</dbReference>
<evidence type="ECO:0000256" key="6">
    <source>
        <dbReference type="ARBA" id="ARBA00022958"/>
    </source>
</evidence>
<dbReference type="PANTHER" id="PTHR11911">
    <property type="entry name" value="INOSINE-5-MONOPHOSPHATE DEHYDROGENASE RELATED"/>
    <property type="match status" value="1"/>
</dbReference>